<dbReference type="GO" id="GO:0055085">
    <property type="term" value="P:transmembrane transport"/>
    <property type="evidence" value="ECO:0007669"/>
    <property type="project" value="InterPro"/>
</dbReference>
<name>A0A2A3ZL62_BREAU</name>
<dbReference type="InterPro" id="IPR018389">
    <property type="entry name" value="DctP_fam"/>
</dbReference>
<gene>
    <name evidence="3" type="ORF">CIK59_17370</name>
</gene>
<dbReference type="InterPro" id="IPR038404">
    <property type="entry name" value="TRAP_DctP_sf"/>
</dbReference>
<reference evidence="3 4" key="1">
    <citation type="journal article" date="2017" name="Elife">
        <title>Extensive horizontal gene transfer in cheese-associated bacteria.</title>
        <authorList>
            <person name="Bonham K.S."/>
            <person name="Wolfe B.E."/>
            <person name="Dutton R.J."/>
        </authorList>
    </citation>
    <scope>NUCLEOTIDE SEQUENCE [LARGE SCALE GENOMIC DNA]</scope>
    <source>
        <strain evidence="3 4">738_8</strain>
    </source>
</reference>
<dbReference type="PANTHER" id="PTHR33376">
    <property type="match status" value="1"/>
</dbReference>
<dbReference type="Pfam" id="PF03480">
    <property type="entry name" value="DctP"/>
    <property type="match status" value="1"/>
</dbReference>
<keyword evidence="1 2" id="KW-0732">Signal</keyword>
<feature type="chain" id="PRO_5012404297" evidence="2">
    <location>
        <begin position="26"/>
        <end position="358"/>
    </location>
</feature>
<organism evidence="3 4">
    <name type="scientific">Brevibacterium aurantiacum</name>
    <dbReference type="NCBI Taxonomy" id="273384"/>
    <lineage>
        <taxon>Bacteria</taxon>
        <taxon>Bacillati</taxon>
        <taxon>Actinomycetota</taxon>
        <taxon>Actinomycetes</taxon>
        <taxon>Micrococcales</taxon>
        <taxon>Brevibacteriaceae</taxon>
        <taxon>Brevibacterium</taxon>
    </lineage>
</organism>
<dbReference type="PANTHER" id="PTHR33376:SF15">
    <property type="entry name" value="BLL6794 PROTEIN"/>
    <property type="match status" value="1"/>
</dbReference>
<dbReference type="EMBL" id="NRHA01000025">
    <property type="protein sequence ID" value="PCC52297.1"/>
    <property type="molecule type" value="Genomic_DNA"/>
</dbReference>
<dbReference type="Proteomes" id="UP000217881">
    <property type="component" value="Unassembled WGS sequence"/>
</dbReference>
<dbReference type="PROSITE" id="PS51257">
    <property type="entry name" value="PROKAR_LIPOPROTEIN"/>
    <property type="match status" value="1"/>
</dbReference>
<dbReference type="Gene3D" id="3.40.190.170">
    <property type="entry name" value="Bacterial extracellular solute-binding protein, family 7"/>
    <property type="match status" value="1"/>
</dbReference>
<evidence type="ECO:0000256" key="2">
    <source>
        <dbReference type="SAM" id="SignalP"/>
    </source>
</evidence>
<comment type="caution">
    <text evidence="3">The sequence shown here is derived from an EMBL/GenBank/DDBJ whole genome shotgun (WGS) entry which is preliminary data.</text>
</comment>
<proteinExistence type="predicted"/>
<evidence type="ECO:0000313" key="3">
    <source>
        <dbReference type="EMBL" id="PCC52297.1"/>
    </source>
</evidence>
<sequence>MKRRFQLSALAGLAISGLLMSGCSATEVGEYELHYSTYSNSSSDQSLTMQRWAERIGELTHDKVTVEFHYSESLVGADESVPALLDGRVDMAQVGSMYAASDLSMYTAAELPFETQNPEAHMKALQRLFSDNRTYREDFDRQGVRQLFPLPIGSAVLGSNEPIKSIDDFNGKSIRSGGLVSEILLAGGANPVTMTATDVYESMERGVVDGYTSLGMSNLPTFGLANSTKYIADPGIGAYASSIVGINAELYDSMPTDIRNAISQASDEALSMGIEELDSEGSLACAQAREADTAFFEWADADVKEFKARSNIADQWVARYEERGYDAQSVLDDYRSFLAEESAASTYEDALTSCLEET</sequence>
<dbReference type="AlphaFoldDB" id="A0A2A3ZL62"/>
<accession>A0A2A3ZL62</accession>
<evidence type="ECO:0000256" key="1">
    <source>
        <dbReference type="ARBA" id="ARBA00022729"/>
    </source>
</evidence>
<protein>
    <submittedName>
        <fullName evidence="3">ABC transporter substrate-binding protein</fullName>
    </submittedName>
</protein>
<feature type="signal peptide" evidence="2">
    <location>
        <begin position="1"/>
        <end position="25"/>
    </location>
</feature>
<dbReference type="NCBIfam" id="NF037995">
    <property type="entry name" value="TRAP_S1"/>
    <property type="match status" value="1"/>
</dbReference>
<evidence type="ECO:0000313" key="4">
    <source>
        <dbReference type="Proteomes" id="UP000217881"/>
    </source>
</evidence>